<evidence type="ECO:0000313" key="1">
    <source>
        <dbReference type="EMBL" id="RDY57613.1"/>
    </source>
</evidence>
<organism evidence="1 2">
    <name type="scientific">Flagellimonas nanhaiensis</name>
    <dbReference type="NCBI Taxonomy" id="2292706"/>
    <lineage>
        <taxon>Bacteria</taxon>
        <taxon>Pseudomonadati</taxon>
        <taxon>Bacteroidota</taxon>
        <taxon>Flavobacteriia</taxon>
        <taxon>Flavobacteriales</taxon>
        <taxon>Flavobacteriaceae</taxon>
        <taxon>Flagellimonas</taxon>
    </lineage>
</organism>
<dbReference type="PANTHER" id="PTHR10000">
    <property type="entry name" value="PHOSPHOSERINE PHOSPHATASE"/>
    <property type="match status" value="1"/>
</dbReference>
<dbReference type="SFLD" id="SFLDG01140">
    <property type="entry name" value="C2.B:_Phosphomannomutase_and_P"/>
    <property type="match status" value="1"/>
</dbReference>
<dbReference type="Gene3D" id="3.40.50.1000">
    <property type="entry name" value="HAD superfamily/HAD-like"/>
    <property type="match status" value="1"/>
</dbReference>
<comment type="caution">
    <text evidence="1">The sequence shown here is derived from an EMBL/GenBank/DDBJ whole genome shotgun (WGS) entry which is preliminary data.</text>
</comment>
<dbReference type="GO" id="GO:0005829">
    <property type="term" value="C:cytosol"/>
    <property type="evidence" value="ECO:0007669"/>
    <property type="project" value="TreeGrafter"/>
</dbReference>
<dbReference type="NCBIfam" id="TIGR01484">
    <property type="entry name" value="HAD-SF-IIB"/>
    <property type="match status" value="1"/>
</dbReference>
<dbReference type="GO" id="GO:0000287">
    <property type="term" value="F:magnesium ion binding"/>
    <property type="evidence" value="ECO:0007669"/>
    <property type="project" value="TreeGrafter"/>
</dbReference>
<dbReference type="CDD" id="cd07518">
    <property type="entry name" value="HAD_YbiV-Like"/>
    <property type="match status" value="1"/>
</dbReference>
<dbReference type="EMBL" id="QTJX01000008">
    <property type="protein sequence ID" value="RDY57613.1"/>
    <property type="molecule type" value="Genomic_DNA"/>
</dbReference>
<dbReference type="GO" id="GO:0016791">
    <property type="term" value="F:phosphatase activity"/>
    <property type="evidence" value="ECO:0007669"/>
    <property type="project" value="TreeGrafter"/>
</dbReference>
<evidence type="ECO:0000313" key="2">
    <source>
        <dbReference type="Proteomes" id="UP000261828"/>
    </source>
</evidence>
<dbReference type="InterPro" id="IPR036412">
    <property type="entry name" value="HAD-like_sf"/>
</dbReference>
<gene>
    <name evidence="1" type="ORF">DX873_17960</name>
</gene>
<dbReference type="InterPro" id="IPR006379">
    <property type="entry name" value="HAD-SF_hydro_IIB"/>
</dbReference>
<dbReference type="PANTHER" id="PTHR10000:SF53">
    <property type="entry name" value="5-AMINO-6-(5-PHOSPHO-D-RIBITYLAMINO)URACIL PHOSPHATASE YBJI-RELATED"/>
    <property type="match status" value="1"/>
</dbReference>
<name>A0A371JKY3_9FLAO</name>
<dbReference type="SUPFAM" id="SSF56784">
    <property type="entry name" value="HAD-like"/>
    <property type="match status" value="1"/>
</dbReference>
<dbReference type="SFLD" id="SFLDS00003">
    <property type="entry name" value="Haloacid_Dehalogenase"/>
    <property type="match status" value="1"/>
</dbReference>
<dbReference type="RefSeq" id="WP_116185883.1">
    <property type="nucleotide sequence ID" value="NZ_QTJX01000008.1"/>
</dbReference>
<dbReference type="Pfam" id="PF08282">
    <property type="entry name" value="Hydrolase_3"/>
    <property type="match status" value="1"/>
</dbReference>
<sequence length="263" mass="29756">MDLSQIKMVVTDMDGTLLNSNHEVSDLFYELFEGLKSKGILFAAASGRQYHSMLHKLDAIKNDIIFIAENGALVKKGNEEISSTPLDRDVLDQLLGIVDSIDNAHAMLCGKYTSYFDGNSLKFLDQLKEYYSAYEIVDDYNKVSDEIVKIAVYHETNAENYIYPKVSHLEEKIKVKVSGLNWVDLNHVHAHKGNALQTVMEQHNIKPSELLVFGDYNNDLEMLQLADYSFAMANAHPNVKKVAKFETSSNNDFGVERILEKLI</sequence>
<keyword evidence="2" id="KW-1185">Reference proteome</keyword>
<dbReference type="InterPro" id="IPR000150">
    <property type="entry name" value="Cof"/>
</dbReference>
<reference evidence="1 2" key="1">
    <citation type="submission" date="2018-08" db="EMBL/GenBank/DDBJ databases">
        <title>Muricauda nanhaiensis sp. nov., isolated from seawater of the South China Sea.</title>
        <authorList>
            <person name="Dang Y."/>
        </authorList>
    </citation>
    <scope>NUCLEOTIDE SEQUENCE [LARGE SCALE GENOMIC DNA]</scope>
    <source>
        <strain evidence="1 2">SM1704</strain>
    </source>
</reference>
<protein>
    <submittedName>
        <fullName evidence="1">HAD family phosphatase</fullName>
    </submittedName>
</protein>
<accession>A0A371JKY3</accession>
<dbReference type="AlphaFoldDB" id="A0A371JKY3"/>
<dbReference type="Gene3D" id="3.30.1240.10">
    <property type="match status" value="1"/>
</dbReference>
<dbReference type="OrthoDB" id="9814970at2"/>
<dbReference type="Proteomes" id="UP000261828">
    <property type="component" value="Unassembled WGS sequence"/>
</dbReference>
<dbReference type="NCBIfam" id="TIGR00099">
    <property type="entry name" value="Cof-subfamily"/>
    <property type="match status" value="1"/>
</dbReference>
<dbReference type="InterPro" id="IPR023214">
    <property type="entry name" value="HAD_sf"/>
</dbReference>
<proteinExistence type="predicted"/>